<proteinExistence type="predicted"/>
<organism evidence="1 2">
    <name type="scientific">Dorcoceras hygrometricum</name>
    <dbReference type="NCBI Taxonomy" id="472368"/>
    <lineage>
        <taxon>Eukaryota</taxon>
        <taxon>Viridiplantae</taxon>
        <taxon>Streptophyta</taxon>
        <taxon>Embryophyta</taxon>
        <taxon>Tracheophyta</taxon>
        <taxon>Spermatophyta</taxon>
        <taxon>Magnoliopsida</taxon>
        <taxon>eudicotyledons</taxon>
        <taxon>Gunneridae</taxon>
        <taxon>Pentapetalae</taxon>
        <taxon>asterids</taxon>
        <taxon>lamiids</taxon>
        <taxon>Lamiales</taxon>
        <taxon>Gesneriaceae</taxon>
        <taxon>Didymocarpoideae</taxon>
        <taxon>Trichosporeae</taxon>
        <taxon>Loxocarpinae</taxon>
        <taxon>Dorcoceras</taxon>
    </lineage>
</organism>
<dbReference type="EMBL" id="KV014377">
    <property type="protein sequence ID" value="KZV22384.1"/>
    <property type="molecule type" value="Genomic_DNA"/>
</dbReference>
<protein>
    <submittedName>
        <fullName evidence="1">Uncharacterized protein</fullName>
    </submittedName>
</protein>
<gene>
    <name evidence="1" type="ORF">F511_18531</name>
</gene>
<evidence type="ECO:0000313" key="2">
    <source>
        <dbReference type="Proteomes" id="UP000250235"/>
    </source>
</evidence>
<accession>A0A2Z7AKP8</accession>
<dbReference type="Proteomes" id="UP000250235">
    <property type="component" value="Unassembled WGS sequence"/>
</dbReference>
<dbReference type="AlphaFoldDB" id="A0A2Z7AKP8"/>
<sequence>MFYPAYDNQNSPQFSRHLSLEPNATGIAAQLTKTAFTQDDITQQHSTLTARRGMPKARLVTGVKSYQGSHAGSVGTRRSDQTKRFDKIIQQQVTIAKSMRVNSTVACDWLNFENQSKRKCGLQLEADARIQGSTRKRHVLVIVTHVGISSKSSLRTCWFCICWFIDVSTGFDDVVEGTMRHRFDIVLDDLTASVVGIGERPAAGFF</sequence>
<evidence type="ECO:0000313" key="1">
    <source>
        <dbReference type="EMBL" id="KZV22384.1"/>
    </source>
</evidence>
<reference evidence="1 2" key="1">
    <citation type="journal article" date="2015" name="Proc. Natl. Acad. Sci. U.S.A.">
        <title>The resurrection genome of Boea hygrometrica: A blueprint for survival of dehydration.</title>
        <authorList>
            <person name="Xiao L."/>
            <person name="Yang G."/>
            <person name="Zhang L."/>
            <person name="Yang X."/>
            <person name="Zhao S."/>
            <person name="Ji Z."/>
            <person name="Zhou Q."/>
            <person name="Hu M."/>
            <person name="Wang Y."/>
            <person name="Chen M."/>
            <person name="Xu Y."/>
            <person name="Jin H."/>
            <person name="Xiao X."/>
            <person name="Hu G."/>
            <person name="Bao F."/>
            <person name="Hu Y."/>
            <person name="Wan P."/>
            <person name="Li L."/>
            <person name="Deng X."/>
            <person name="Kuang T."/>
            <person name="Xiang C."/>
            <person name="Zhu J.K."/>
            <person name="Oliver M.J."/>
            <person name="He Y."/>
        </authorList>
    </citation>
    <scope>NUCLEOTIDE SEQUENCE [LARGE SCALE GENOMIC DNA]</scope>
    <source>
        <strain evidence="2">cv. XS01</strain>
    </source>
</reference>
<keyword evidence="2" id="KW-1185">Reference proteome</keyword>
<name>A0A2Z7AKP8_9LAMI</name>